<sequence>MSHIEQEHLSGARGDEKVHIKSSLEEELEKAQSRLAEARQQYEAEAARLNEQIRDLISEKEAVESRRAESEYQRAALEEQVKALNEEIRQLTELVAAEKCRADEALEAMKQNSTEHEEKLAAVQFDLKEKLDNVAKLEGELD</sequence>
<evidence type="ECO:0000256" key="1">
    <source>
        <dbReference type="SAM" id="Coils"/>
    </source>
</evidence>
<organism evidence="2 3">
    <name type="scientific">Ancylostoma caninum</name>
    <name type="common">Dog hookworm</name>
    <dbReference type="NCBI Taxonomy" id="29170"/>
    <lineage>
        <taxon>Eukaryota</taxon>
        <taxon>Metazoa</taxon>
        <taxon>Ecdysozoa</taxon>
        <taxon>Nematoda</taxon>
        <taxon>Chromadorea</taxon>
        <taxon>Rhabditida</taxon>
        <taxon>Rhabditina</taxon>
        <taxon>Rhabditomorpha</taxon>
        <taxon>Strongyloidea</taxon>
        <taxon>Ancylostomatidae</taxon>
        <taxon>Ancylostomatinae</taxon>
        <taxon>Ancylostoma</taxon>
    </lineage>
</organism>
<dbReference type="EMBL" id="JOJR01021535">
    <property type="protein sequence ID" value="RCN24266.1"/>
    <property type="molecule type" value="Genomic_DNA"/>
</dbReference>
<dbReference type="STRING" id="29170.A0A368EX49"/>
<evidence type="ECO:0000313" key="3">
    <source>
        <dbReference type="Proteomes" id="UP000252519"/>
    </source>
</evidence>
<gene>
    <name evidence="2" type="ORF">ANCCAN_30042</name>
</gene>
<keyword evidence="3" id="KW-1185">Reference proteome</keyword>
<name>A0A368EX49_ANCCA</name>
<reference evidence="2 3" key="1">
    <citation type="submission" date="2014-10" db="EMBL/GenBank/DDBJ databases">
        <title>Draft genome of the hookworm Ancylostoma caninum.</title>
        <authorList>
            <person name="Mitreva M."/>
        </authorList>
    </citation>
    <scope>NUCLEOTIDE SEQUENCE [LARGE SCALE GENOMIC DNA]</scope>
    <source>
        <strain evidence="2 3">Baltimore</strain>
    </source>
</reference>
<feature type="coiled-coil region" evidence="1">
    <location>
        <begin position="21"/>
        <end position="108"/>
    </location>
</feature>
<dbReference type="OrthoDB" id="10488622at2759"/>
<keyword evidence="1" id="KW-0175">Coiled coil</keyword>
<protein>
    <submittedName>
        <fullName evidence="2">Uncharacterized protein</fullName>
    </submittedName>
</protein>
<dbReference type="Proteomes" id="UP000252519">
    <property type="component" value="Unassembled WGS sequence"/>
</dbReference>
<comment type="caution">
    <text evidence="2">The sequence shown here is derived from an EMBL/GenBank/DDBJ whole genome shotgun (WGS) entry which is preliminary data.</text>
</comment>
<dbReference type="AlphaFoldDB" id="A0A368EX49"/>
<evidence type="ECO:0000313" key="2">
    <source>
        <dbReference type="EMBL" id="RCN24266.1"/>
    </source>
</evidence>
<proteinExistence type="predicted"/>
<accession>A0A368EX49</accession>
<feature type="non-terminal residue" evidence="2">
    <location>
        <position position="142"/>
    </location>
</feature>